<gene>
    <name evidence="1" type="ORF">WISP_64573</name>
</gene>
<dbReference type="PANTHER" id="PTHR33332">
    <property type="entry name" value="REVERSE TRANSCRIPTASE DOMAIN-CONTAINING PROTEIN"/>
    <property type="match status" value="1"/>
</dbReference>
<reference evidence="1" key="1">
    <citation type="submission" date="2019-10" db="EMBL/GenBank/DDBJ databases">
        <authorList>
            <person name="Soares A.E.R."/>
            <person name="Aleixo A."/>
            <person name="Schneider P."/>
            <person name="Miyaki C.Y."/>
            <person name="Schneider M.P."/>
            <person name="Mello C."/>
            <person name="Vasconcelos A.T.R."/>
        </authorList>
    </citation>
    <scope>NUCLEOTIDE SEQUENCE</scope>
    <source>
        <tissue evidence="1">Muscle</tissue>
    </source>
</reference>
<evidence type="ECO:0000313" key="2">
    <source>
        <dbReference type="Proteomes" id="UP001145742"/>
    </source>
</evidence>
<organism evidence="1 2">
    <name type="scientific">Willisornis vidua</name>
    <name type="common">Xingu scale-backed antbird</name>
    <dbReference type="NCBI Taxonomy" id="1566151"/>
    <lineage>
        <taxon>Eukaryota</taxon>
        <taxon>Metazoa</taxon>
        <taxon>Chordata</taxon>
        <taxon>Craniata</taxon>
        <taxon>Vertebrata</taxon>
        <taxon>Euteleostomi</taxon>
        <taxon>Archelosauria</taxon>
        <taxon>Archosauria</taxon>
        <taxon>Dinosauria</taxon>
        <taxon>Saurischia</taxon>
        <taxon>Theropoda</taxon>
        <taxon>Coelurosauria</taxon>
        <taxon>Aves</taxon>
        <taxon>Neognathae</taxon>
        <taxon>Neoaves</taxon>
        <taxon>Telluraves</taxon>
        <taxon>Australaves</taxon>
        <taxon>Passeriformes</taxon>
        <taxon>Thamnophilidae</taxon>
        <taxon>Willisornis</taxon>
    </lineage>
</organism>
<comment type="caution">
    <text evidence="1">The sequence shown here is derived from an EMBL/GenBank/DDBJ whole genome shotgun (WGS) entry which is preliminary data.</text>
</comment>
<proteinExistence type="predicted"/>
<protein>
    <recommendedName>
        <fullName evidence="3">Reverse transcriptase domain-containing protein</fullName>
    </recommendedName>
</protein>
<accession>A0ABQ9D9J0</accession>
<name>A0ABQ9D9J0_9PASS</name>
<sequence length="114" mass="12467">MLMAQHHRHLSAQGCHLFSWRKAQSLHGTSASGKLLDGQAQILLMNLAVTSFQPVTTGVPQYSVLHPALFNIFIDDFDEGIESIISKFADDTNLGGSFALLDGSRALQTDLDRL</sequence>
<evidence type="ECO:0008006" key="3">
    <source>
        <dbReference type="Google" id="ProtNLM"/>
    </source>
</evidence>
<keyword evidence="2" id="KW-1185">Reference proteome</keyword>
<evidence type="ECO:0000313" key="1">
    <source>
        <dbReference type="EMBL" id="KAJ7417423.1"/>
    </source>
</evidence>
<dbReference type="Proteomes" id="UP001145742">
    <property type="component" value="Unassembled WGS sequence"/>
</dbReference>
<dbReference type="EMBL" id="WHWB01033758">
    <property type="protein sequence ID" value="KAJ7417423.1"/>
    <property type="molecule type" value="Genomic_DNA"/>
</dbReference>